<proteinExistence type="predicted"/>
<dbReference type="InterPro" id="IPR032557">
    <property type="entry name" value="DUF4935"/>
</dbReference>
<dbReference type="EMBL" id="MFHP01000019">
    <property type="protein sequence ID" value="OGF72595.1"/>
    <property type="molecule type" value="Genomic_DNA"/>
</dbReference>
<gene>
    <name evidence="2" type="ORF">A3C05_03455</name>
</gene>
<comment type="caution">
    <text evidence="2">The sequence shown here is derived from an EMBL/GenBank/DDBJ whole genome shotgun (WGS) entry which is preliminary data.</text>
</comment>
<evidence type="ECO:0000259" key="1">
    <source>
        <dbReference type="Pfam" id="PF16289"/>
    </source>
</evidence>
<reference evidence="2 3" key="1">
    <citation type="journal article" date="2016" name="Nat. Commun.">
        <title>Thousands of microbial genomes shed light on interconnected biogeochemical processes in an aquifer system.</title>
        <authorList>
            <person name="Anantharaman K."/>
            <person name="Brown C.T."/>
            <person name="Hug L.A."/>
            <person name="Sharon I."/>
            <person name="Castelle C.J."/>
            <person name="Probst A.J."/>
            <person name="Thomas B.C."/>
            <person name="Singh A."/>
            <person name="Wilkins M.J."/>
            <person name="Karaoz U."/>
            <person name="Brodie E.L."/>
            <person name="Williams K.H."/>
            <person name="Hubbard S.S."/>
            <person name="Banfield J.F."/>
        </authorList>
    </citation>
    <scope>NUCLEOTIDE SEQUENCE [LARGE SCALE GENOMIC DNA]</scope>
</reference>
<name>A0A1F5WAA2_9BACT</name>
<accession>A0A1F5WAA2</accession>
<evidence type="ECO:0000313" key="3">
    <source>
        <dbReference type="Proteomes" id="UP000178743"/>
    </source>
</evidence>
<dbReference type="Pfam" id="PF16289">
    <property type="entry name" value="PIN_12"/>
    <property type="match status" value="1"/>
</dbReference>
<protein>
    <recommendedName>
        <fullName evidence="1">DUF4935 domain-containing protein</fullName>
    </recommendedName>
</protein>
<sequence length="340" mass="39334">MTIGAEKIIFDTNTIRCEGSSDYFLGGRDELERFSKVAELFIPDIVIDEIKEQKRRHLAGKRDSFLENIFHKLRGISEEDTKKFNVVDFIENQRTMESIPYSVITLKDQSALSKIRALAVLNKAPFEKNSDKGFKDAYIYFTVLDFLKDIPDERVFFVTKDGRLKEAFALNDRVRVVEDFEDFERYRASYFREEYFIRKLQGEIDEDIRPEHISSVWLNINSNWVLLVDTGSAVYRIEVDFTTKEIIGYTDQSIEVAVEAFKQSRSFAETHENIGTLQSYVQYLSNGEIGDIADAAAINSQIYSIYEDDDVRAFFDSLKLGIFIEKDGLLTGVRVRKLDL</sequence>
<dbReference type="Proteomes" id="UP000178743">
    <property type="component" value="Unassembled WGS sequence"/>
</dbReference>
<evidence type="ECO:0000313" key="2">
    <source>
        <dbReference type="EMBL" id="OGF72595.1"/>
    </source>
</evidence>
<organism evidence="2 3">
    <name type="scientific">Candidatus Giovannonibacteria bacterium RIFCSPHIGHO2_02_FULL_45_40</name>
    <dbReference type="NCBI Taxonomy" id="1798337"/>
    <lineage>
        <taxon>Bacteria</taxon>
        <taxon>Candidatus Giovannoniibacteriota</taxon>
    </lineage>
</organism>
<dbReference type="AlphaFoldDB" id="A0A1F5WAA2"/>
<feature type="domain" description="DUF4935" evidence="1">
    <location>
        <begin position="8"/>
        <end position="161"/>
    </location>
</feature>